<dbReference type="STRING" id="1674920.ACR52_25190"/>
<dbReference type="AlphaFoldDB" id="A0A0J8FXB6"/>
<dbReference type="PATRIC" id="fig|1674920.3.peg.3467"/>
<reference evidence="1 2" key="1">
    <citation type="submission" date="2015-06" db="EMBL/GenBank/DDBJ databases">
        <title>Draft genome sequence of an Antarctic Pseudomonas sp. strain KG01 with full potential for biotechnological applications.</title>
        <authorList>
            <person name="Pavlov M.S."/>
            <person name="Lira F."/>
            <person name="Martinez J.L."/>
            <person name="Marshall S.H."/>
        </authorList>
    </citation>
    <scope>NUCLEOTIDE SEQUENCE [LARGE SCALE GENOMIC DNA]</scope>
    <source>
        <strain evidence="1 2">KG01</strain>
    </source>
</reference>
<keyword evidence="2" id="KW-1185">Reference proteome</keyword>
<gene>
    <name evidence="1" type="ORF">ACR52_25190</name>
</gene>
<proteinExistence type="predicted"/>
<evidence type="ECO:0000313" key="1">
    <source>
        <dbReference type="EMBL" id="KMT52938.1"/>
    </source>
</evidence>
<protein>
    <submittedName>
        <fullName evidence="1">Uncharacterized protein</fullName>
    </submittedName>
</protein>
<name>A0A0J8FXB6_9PSED</name>
<organism evidence="1 2">
    <name type="scientific">Pseudomonas fildesensis</name>
    <dbReference type="NCBI Taxonomy" id="1674920"/>
    <lineage>
        <taxon>Bacteria</taxon>
        <taxon>Pseudomonadati</taxon>
        <taxon>Pseudomonadota</taxon>
        <taxon>Gammaproteobacteria</taxon>
        <taxon>Pseudomonadales</taxon>
        <taxon>Pseudomonadaceae</taxon>
        <taxon>Pseudomonas</taxon>
    </lineage>
</organism>
<dbReference type="EMBL" id="LFMW01000021">
    <property type="protein sequence ID" value="KMT52938.1"/>
    <property type="molecule type" value="Genomic_DNA"/>
</dbReference>
<comment type="caution">
    <text evidence="1">The sequence shown here is derived from an EMBL/GenBank/DDBJ whole genome shotgun (WGS) entry which is preliminary data.</text>
</comment>
<sequence length="101" mass="11524">MQLIDFLMRPCNLESNMNLIAALLVASRSYYRQERIDPDAENITDPSHYIIDHTNAELGMIVTGACGSFSDAPTGVQIWCISEYILLTIIYSQQDIFRYFP</sequence>
<accession>A0A0J8FXB6</accession>
<evidence type="ECO:0000313" key="2">
    <source>
        <dbReference type="Proteomes" id="UP000037551"/>
    </source>
</evidence>
<dbReference type="Proteomes" id="UP000037551">
    <property type="component" value="Unassembled WGS sequence"/>
</dbReference>